<comment type="catalytic activity">
    <reaction evidence="3">
        <text>myo-inositol + NAD(+) = scyllo-inosose + NADH + H(+)</text>
        <dbReference type="Rhea" id="RHEA:16949"/>
        <dbReference type="ChEBI" id="CHEBI:15378"/>
        <dbReference type="ChEBI" id="CHEBI:17268"/>
        <dbReference type="ChEBI" id="CHEBI:17811"/>
        <dbReference type="ChEBI" id="CHEBI:57540"/>
        <dbReference type="ChEBI" id="CHEBI:57945"/>
        <dbReference type="EC" id="1.1.1.18"/>
    </reaction>
</comment>
<accession>A0ABN2GVG3</accession>
<dbReference type="PANTHER" id="PTHR43593:SF1">
    <property type="entry name" value="INOSITOL 2-DEHYDROGENASE"/>
    <property type="match status" value="1"/>
</dbReference>
<comment type="similarity">
    <text evidence="3">Belongs to the Gfo/Idh/MocA family.</text>
</comment>
<dbReference type="EC" id="1.1.1.18" evidence="3"/>
<protein>
    <recommendedName>
        <fullName evidence="3">Inositol 2-dehydrogenase</fullName>
        <ecNumber evidence="3">1.1.1.18</ecNumber>
    </recommendedName>
    <alternativeName>
        <fullName evidence="3">Myo-inositol 2-dehydrogenase</fullName>
        <shortName evidence="3">MI 2-dehydrogenase</shortName>
    </alternativeName>
</protein>
<evidence type="ECO:0000313" key="6">
    <source>
        <dbReference type="EMBL" id="GAA1677146.1"/>
    </source>
</evidence>
<organism evidence="6 7">
    <name type="scientific">Fodinicola feengrottensis</name>
    <dbReference type="NCBI Taxonomy" id="435914"/>
    <lineage>
        <taxon>Bacteria</taxon>
        <taxon>Bacillati</taxon>
        <taxon>Actinomycetota</taxon>
        <taxon>Actinomycetes</taxon>
        <taxon>Mycobacteriales</taxon>
        <taxon>Fodinicola</taxon>
    </lineage>
</organism>
<name>A0ABN2GVG3_9ACTN</name>
<comment type="caution">
    <text evidence="6">The sequence shown here is derived from an EMBL/GenBank/DDBJ whole genome shotgun (WGS) entry which is preliminary data.</text>
</comment>
<keyword evidence="1 3" id="KW-0560">Oxidoreductase</keyword>
<dbReference type="PANTHER" id="PTHR43593">
    <property type="match status" value="1"/>
</dbReference>
<dbReference type="Pfam" id="PF22725">
    <property type="entry name" value="GFO_IDH_MocA_C3"/>
    <property type="match status" value="1"/>
</dbReference>
<evidence type="ECO:0000256" key="2">
    <source>
        <dbReference type="ARBA" id="ARBA00023027"/>
    </source>
</evidence>
<keyword evidence="7" id="KW-1185">Reference proteome</keyword>
<reference evidence="6 7" key="1">
    <citation type="journal article" date="2019" name="Int. J. Syst. Evol. Microbiol.">
        <title>The Global Catalogue of Microorganisms (GCM) 10K type strain sequencing project: providing services to taxonomists for standard genome sequencing and annotation.</title>
        <authorList>
            <consortium name="The Broad Institute Genomics Platform"/>
            <consortium name="The Broad Institute Genome Sequencing Center for Infectious Disease"/>
            <person name="Wu L."/>
            <person name="Ma J."/>
        </authorList>
    </citation>
    <scope>NUCLEOTIDE SEQUENCE [LARGE SCALE GENOMIC DNA]</scope>
    <source>
        <strain evidence="6 7">JCM 14718</strain>
    </source>
</reference>
<evidence type="ECO:0000256" key="1">
    <source>
        <dbReference type="ARBA" id="ARBA00023002"/>
    </source>
</evidence>
<dbReference type="RefSeq" id="WP_344310491.1">
    <property type="nucleotide sequence ID" value="NZ_BAAANY010000009.1"/>
</dbReference>
<gene>
    <name evidence="3" type="primary">iolG</name>
    <name evidence="6" type="ORF">GCM10009765_28080</name>
</gene>
<proteinExistence type="inferred from homology"/>
<evidence type="ECO:0000313" key="7">
    <source>
        <dbReference type="Proteomes" id="UP001500618"/>
    </source>
</evidence>
<dbReference type="InterPro" id="IPR036291">
    <property type="entry name" value="NAD(P)-bd_dom_sf"/>
</dbReference>
<dbReference type="SUPFAM" id="SSF51735">
    <property type="entry name" value="NAD(P)-binding Rossmann-fold domains"/>
    <property type="match status" value="1"/>
</dbReference>
<dbReference type="InterPro" id="IPR000683">
    <property type="entry name" value="Gfo/Idh/MocA-like_OxRdtase_N"/>
</dbReference>
<comment type="subunit">
    <text evidence="3">Homotetramer.</text>
</comment>
<dbReference type="InterPro" id="IPR023794">
    <property type="entry name" value="MI/DCI_dehydrogenase"/>
</dbReference>
<evidence type="ECO:0000256" key="3">
    <source>
        <dbReference type="HAMAP-Rule" id="MF_01671"/>
    </source>
</evidence>
<evidence type="ECO:0000259" key="4">
    <source>
        <dbReference type="Pfam" id="PF01408"/>
    </source>
</evidence>
<dbReference type="Pfam" id="PF01408">
    <property type="entry name" value="GFO_IDH_MocA"/>
    <property type="match status" value="1"/>
</dbReference>
<dbReference type="SUPFAM" id="SSF55347">
    <property type="entry name" value="Glyceraldehyde-3-phosphate dehydrogenase-like, C-terminal domain"/>
    <property type="match status" value="1"/>
</dbReference>
<feature type="domain" description="Gfo/Idh/MocA-like oxidoreductase N-terminal" evidence="4">
    <location>
        <begin position="3"/>
        <end position="121"/>
    </location>
</feature>
<dbReference type="Proteomes" id="UP001500618">
    <property type="component" value="Unassembled WGS sequence"/>
</dbReference>
<dbReference type="InterPro" id="IPR050424">
    <property type="entry name" value="Gfo-Idh-MocA_inositol_DH"/>
</dbReference>
<dbReference type="EMBL" id="BAAANY010000009">
    <property type="protein sequence ID" value="GAA1677146.1"/>
    <property type="molecule type" value="Genomic_DNA"/>
</dbReference>
<dbReference type="InterPro" id="IPR055170">
    <property type="entry name" value="GFO_IDH_MocA-like_dom"/>
</dbReference>
<dbReference type="Gene3D" id="3.30.360.10">
    <property type="entry name" value="Dihydrodipicolinate Reductase, domain 2"/>
    <property type="match status" value="1"/>
</dbReference>
<feature type="domain" description="GFO/IDH/MocA-like oxidoreductase" evidence="5">
    <location>
        <begin position="130"/>
        <end position="242"/>
    </location>
</feature>
<comment type="function">
    <text evidence="3">Involved in the oxidation of myo-inositol (MI) to 2-keto-myo-inositol (2KMI or 2-inosose).</text>
</comment>
<evidence type="ECO:0000259" key="5">
    <source>
        <dbReference type="Pfam" id="PF22725"/>
    </source>
</evidence>
<dbReference type="Gene3D" id="3.40.50.720">
    <property type="entry name" value="NAD(P)-binding Rossmann-like Domain"/>
    <property type="match status" value="1"/>
</dbReference>
<sequence>MSIRIGLIGAGAMGVHHGETLAFELGCEVAAVADIDLTRAAALADRIGTEATDDPISVITDADVDAVVIASADSTHEPYALACLELGKPVLCEKPLAPQASAAGRILAAEQEMGRRLIQVGFMRRYDADYRRMKAALEAGNLGSPLLMHCVHRNPSAGADFHSAWMITSSVSHEIDILRWLTGTEIVEATAVHGRSVLEDIHDPQLILLRTSDGLVADVEFFARAHYGYEVRAELVLERGTVSMGMPSGLQVRTDNQLVTPVTPGFVERFAPAYRAQLRDWLVAVRSGRQDGPSAWDGYATAVVADACIASQSSGGPVPVDLPTRPALYH</sequence>
<keyword evidence="2 3" id="KW-0520">NAD</keyword>
<dbReference type="HAMAP" id="MF_01671">
    <property type="entry name" value="IolG"/>
    <property type="match status" value="1"/>
</dbReference>